<organism evidence="1 2">
    <name type="scientific">Pyricularia oryzae (strain 70-15 / ATCC MYA-4617 / FGSC 8958)</name>
    <name type="common">Rice blast fungus</name>
    <name type="synonym">Magnaporthe oryzae</name>
    <dbReference type="NCBI Taxonomy" id="242507"/>
    <lineage>
        <taxon>Eukaryota</taxon>
        <taxon>Fungi</taxon>
        <taxon>Dikarya</taxon>
        <taxon>Ascomycota</taxon>
        <taxon>Pezizomycotina</taxon>
        <taxon>Sordariomycetes</taxon>
        <taxon>Sordariomycetidae</taxon>
        <taxon>Magnaporthales</taxon>
        <taxon>Pyriculariaceae</taxon>
        <taxon>Pyricularia</taxon>
    </lineage>
</organism>
<keyword evidence="2" id="KW-1185">Reference proteome</keyword>
<dbReference type="HOGENOM" id="CLU_2722688_0_0_1"/>
<evidence type="ECO:0000313" key="1">
    <source>
        <dbReference type="EMBL" id="EHA58423.1"/>
    </source>
</evidence>
<reference evidence="1 2" key="1">
    <citation type="journal article" date="2005" name="Nature">
        <title>The genome sequence of the rice blast fungus Magnaporthe grisea.</title>
        <authorList>
            <person name="Dean R.A."/>
            <person name="Talbot N.J."/>
            <person name="Ebbole D.J."/>
            <person name="Farman M.L."/>
            <person name="Mitchell T.K."/>
            <person name="Orbach M.J."/>
            <person name="Thon M."/>
            <person name="Kulkarni R."/>
            <person name="Xu J.R."/>
            <person name="Pan H."/>
            <person name="Read N.D."/>
            <person name="Lee Y.H."/>
            <person name="Carbone I."/>
            <person name="Brown D."/>
            <person name="Oh Y.Y."/>
            <person name="Donofrio N."/>
            <person name="Jeong J.S."/>
            <person name="Soanes D.M."/>
            <person name="Djonovic S."/>
            <person name="Kolomiets E."/>
            <person name="Rehmeyer C."/>
            <person name="Li W."/>
            <person name="Harding M."/>
            <person name="Kim S."/>
            <person name="Lebrun M.H."/>
            <person name="Bohnert H."/>
            <person name="Coughlan S."/>
            <person name="Butler J."/>
            <person name="Calvo S."/>
            <person name="Ma L.J."/>
            <person name="Nicol R."/>
            <person name="Purcell S."/>
            <person name="Nusbaum C."/>
            <person name="Galagan J.E."/>
            <person name="Birren B.W."/>
        </authorList>
    </citation>
    <scope>NUCLEOTIDE SEQUENCE [LARGE SCALE GENOMIC DNA]</scope>
    <source>
        <strain evidence="2">70-15 / ATCC MYA-4617 / FGSC 8958</strain>
    </source>
</reference>
<protein>
    <submittedName>
        <fullName evidence="1">Uncharacterized protein</fullName>
    </submittedName>
</protein>
<dbReference type="GeneID" id="12986899"/>
<sequence>MAAEDFVHVLEQKQKRGFAPWRLHQMFCVQILKFWHLCSLGTGAEKVESAFQLKVHQLPPLLPWGERSYIQD</sequence>
<name>G4MKZ6_PYRO7</name>
<dbReference type="KEGG" id="mgr:MGG_16540"/>
<dbReference type="RefSeq" id="XP_003711035.1">
    <property type="nucleotide sequence ID" value="XM_003710987.1"/>
</dbReference>
<dbReference type="InParanoid" id="G4MKZ6"/>
<dbReference type="EMBL" id="CM001231">
    <property type="protein sequence ID" value="EHA58423.1"/>
    <property type="molecule type" value="Genomic_DNA"/>
</dbReference>
<dbReference type="AlphaFoldDB" id="G4MKZ6"/>
<reference key="2">
    <citation type="submission" date="2011-05" db="EMBL/GenBank/DDBJ databases">
        <title>The Genome Sequence of Magnaporthe oryzae 70-15.</title>
        <authorList>
            <consortium name="The Broad Institute Genome Sequencing Platform"/>
            <person name="Ma L.-J."/>
            <person name="Dead R."/>
            <person name="Young S.K."/>
            <person name="Zeng Q."/>
            <person name="Gargeya S."/>
            <person name="Fitzgerald M."/>
            <person name="Haas B."/>
            <person name="Abouelleil A."/>
            <person name="Alvarado L."/>
            <person name="Arachchi H.M."/>
            <person name="Berlin A."/>
            <person name="Brown A."/>
            <person name="Chapman S.B."/>
            <person name="Chen Z."/>
            <person name="Dunbar C."/>
            <person name="Freedman E."/>
            <person name="Gearin G."/>
            <person name="Gellesch M."/>
            <person name="Goldberg J."/>
            <person name="Griggs A."/>
            <person name="Gujja S."/>
            <person name="Heiman D."/>
            <person name="Howarth C."/>
            <person name="Larson L."/>
            <person name="Lui A."/>
            <person name="MacDonald P.J.P."/>
            <person name="Mehta T."/>
            <person name="Montmayeur A."/>
            <person name="Murphy C."/>
            <person name="Neiman D."/>
            <person name="Pearson M."/>
            <person name="Priest M."/>
            <person name="Roberts A."/>
            <person name="Saif S."/>
            <person name="Shea T."/>
            <person name="Shenoy N."/>
            <person name="Sisk P."/>
            <person name="Stolte C."/>
            <person name="Sykes S."/>
            <person name="Yandava C."/>
            <person name="Wortman J."/>
            <person name="Nusbaum C."/>
            <person name="Birren B."/>
        </authorList>
    </citation>
    <scope>NUCLEOTIDE SEQUENCE</scope>
    <source>
        <strain>70-15</strain>
    </source>
</reference>
<dbReference type="Proteomes" id="UP000009058">
    <property type="component" value="Chromosome 1"/>
</dbReference>
<evidence type="ECO:0000313" key="2">
    <source>
        <dbReference type="Proteomes" id="UP000009058"/>
    </source>
</evidence>
<proteinExistence type="predicted"/>
<gene>
    <name evidence="1" type="ORF">MGG_16540</name>
</gene>
<accession>G4MKZ6</accession>
<dbReference type="VEuPathDB" id="FungiDB:MGG_16540"/>